<dbReference type="Gene3D" id="3.40.50.720">
    <property type="entry name" value="NAD(P)-binding Rossmann-like Domain"/>
    <property type="match status" value="1"/>
</dbReference>
<dbReference type="Proteomes" id="UP000222818">
    <property type="component" value="Unassembled WGS sequence"/>
</dbReference>
<evidence type="ECO:0000256" key="4">
    <source>
        <dbReference type="ARBA" id="ARBA00023027"/>
    </source>
</evidence>
<evidence type="ECO:0000256" key="3">
    <source>
        <dbReference type="ARBA" id="ARBA00023002"/>
    </source>
</evidence>
<comment type="pathway">
    <text evidence="1">Porphyrin-containing compound metabolism; siroheme biosynthesis; sirohydrochlorin from precorrin-2: step 1/1.</text>
</comment>
<reference evidence="6 7" key="1">
    <citation type="journal article" date="2017" name="ISME J.">
        <title>Tremblaya phenacola PPER: an evolutionary beta-gammaproteobacterium collage.</title>
        <authorList>
            <person name="Gil R."/>
            <person name="Vargas-Chavez C."/>
            <person name="Lopez-Madrigal S."/>
            <person name="Santos-Garcia D."/>
            <person name="Latorre A."/>
            <person name="Moya A."/>
        </authorList>
    </citation>
    <scope>NUCLEOTIDE SEQUENCE [LARGE SCALE GENOMIC DNA]</scope>
    <source>
        <strain evidence="6 7">PPER</strain>
    </source>
</reference>
<dbReference type="PANTHER" id="PTHR35330:SF1">
    <property type="entry name" value="SIROHEME BIOSYNTHESIS PROTEIN MET8"/>
    <property type="match status" value="1"/>
</dbReference>
<evidence type="ECO:0000313" key="7">
    <source>
        <dbReference type="Proteomes" id="UP000222818"/>
    </source>
</evidence>
<dbReference type="RefSeq" id="WP_099336871.1">
    <property type="nucleotide sequence ID" value="NZ_MKGN01000014.1"/>
</dbReference>
<name>A0A2G0V726_9PROT</name>
<accession>A0A2G0V726</accession>
<dbReference type="InterPro" id="IPR006367">
    <property type="entry name" value="Sirohaem_synthase_N"/>
</dbReference>
<dbReference type="InterPro" id="IPR028161">
    <property type="entry name" value="Met8-like"/>
</dbReference>
<dbReference type="PANTHER" id="PTHR35330">
    <property type="entry name" value="SIROHEME BIOSYNTHESIS PROTEIN MET8"/>
    <property type="match status" value="1"/>
</dbReference>
<dbReference type="OrthoDB" id="9815856at2"/>
<organism evidence="6 7">
    <name type="scientific">Candidatus Tremblayella phenacoccinincola</name>
    <dbReference type="NCBI Taxonomy" id="1010676"/>
    <lineage>
        <taxon>Bacteria</taxon>
        <taxon>Pseudomonadati</taxon>
        <taxon>Pseudomonadota</taxon>
        <taxon>Betaproteobacteria</taxon>
        <taxon>Candidatus Tremblayella</taxon>
    </lineage>
</organism>
<dbReference type="GO" id="GO:0019354">
    <property type="term" value="P:siroheme biosynthetic process"/>
    <property type="evidence" value="ECO:0007669"/>
    <property type="project" value="UniProtKB-UniPathway"/>
</dbReference>
<keyword evidence="4" id="KW-0520">NAD</keyword>
<dbReference type="AlphaFoldDB" id="A0A2G0V726"/>
<evidence type="ECO:0000256" key="5">
    <source>
        <dbReference type="ARBA" id="ARBA00023244"/>
    </source>
</evidence>
<dbReference type="GO" id="GO:0043115">
    <property type="term" value="F:precorrin-2 dehydrogenase activity"/>
    <property type="evidence" value="ECO:0007669"/>
    <property type="project" value="UniProtKB-EC"/>
</dbReference>
<gene>
    <name evidence="6" type="primary">cysG_B</name>
    <name evidence="6" type="ORF">TPPER_00148</name>
</gene>
<evidence type="ECO:0000256" key="2">
    <source>
        <dbReference type="ARBA" id="ARBA00012400"/>
    </source>
</evidence>
<protein>
    <recommendedName>
        <fullName evidence="2">precorrin-2 dehydrogenase</fullName>
        <ecNumber evidence="2">1.3.1.76</ecNumber>
    </recommendedName>
</protein>
<sequence>MKYLPIFLRTVSLNIYVIGGGLIAASKLKAIKAICFSITLITNPICSNPKVRVSCSNICWLIKRPEDISLNNSCLVVLAKNDIILYKLANKPILNNPRLLNIVDSIKSCSFIYPSIINRCPIIISICSFNRSPTITKHIRNKLKSTIPLVTNLIIDKLSSWRTKLTIKKDNNKKAFWVFI</sequence>
<dbReference type="EMBL" id="MKGN01000014">
    <property type="protein sequence ID" value="PHN16267.1"/>
    <property type="molecule type" value="Genomic_DNA"/>
</dbReference>
<evidence type="ECO:0000256" key="1">
    <source>
        <dbReference type="ARBA" id="ARBA00005010"/>
    </source>
</evidence>
<keyword evidence="7" id="KW-1185">Reference proteome</keyword>
<dbReference type="EC" id="1.3.1.76" evidence="2"/>
<dbReference type="Pfam" id="PF13241">
    <property type="entry name" value="NAD_binding_7"/>
    <property type="match status" value="1"/>
</dbReference>
<dbReference type="NCBIfam" id="TIGR01470">
    <property type="entry name" value="cysG_Nterm"/>
    <property type="match status" value="1"/>
</dbReference>
<dbReference type="GO" id="GO:0004325">
    <property type="term" value="F:ferrochelatase activity"/>
    <property type="evidence" value="ECO:0007669"/>
    <property type="project" value="InterPro"/>
</dbReference>
<keyword evidence="3" id="KW-0560">Oxidoreductase</keyword>
<evidence type="ECO:0000313" key="6">
    <source>
        <dbReference type="EMBL" id="PHN16267.1"/>
    </source>
</evidence>
<dbReference type="SUPFAM" id="SSF75615">
    <property type="entry name" value="Siroheme synthase middle domains-like"/>
    <property type="match status" value="1"/>
</dbReference>
<dbReference type="Gene3D" id="3.30.160.110">
    <property type="entry name" value="Siroheme synthase, domain 2"/>
    <property type="match status" value="1"/>
</dbReference>
<keyword evidence="5" id="KW-0627">Porphyrin biosynthesis</keyword>
<dbReference type="UniPathway" id="UPA00262">
    <property type="reaction ID" value="UER00222"/>
</dbReference>
<comment type="caution">
    <text evidence="6">The sequence shown here is derived from an EMBL/GenBank/DDBJ whole genome shotgun (WGS) entry which is preliminary data.</text>
</comment>
<proteinExistence type="predicted"/>